<evidence type="ECO:0000313" key="1">
    <source>
        <dbReference type="EMBL" id="GAG77224.1"/>
    </source>
</evidence>
<accession>X1A657</accession>
<protein>
    <submittedName>
        <fullName evidence="1">Uncharacterized protein</fullName>
    </submittedName>
</protein>
<name>X1A657_9ZZZZ</name>
<organism evidence="1">
    <name type="scientific">marine sediment metagenome</name>
    <dbReference type="NCBI Taxonomy" id="412755"/>
    <lineage>
        <taxon>unclassified sequences</taxon>
        <taxon>metagenomes</taxon>
        <taxon>ecological metagenomes</taxon>
    </lineage>
</organism>
<gene>
    <name evidence="1" type="ORF">S01H4_27493</name>
</gene>
<reference evidence="1" key="1">
    <citation type="journal article" date="2014" name="Front. Microbiol.">
        <title>High frequency of phylogenetically diverse reductive dehalogenase-homologous genes in deep subseafloor sedimentary metagenomes.</title>
        <authorList>
            <person name="Kawai M."/>
            <person name="Futagami T."/>
            <person name="Toyoda A."/>
            <person name="Takaki Y."/>
            <person name="Nishi S."/>
            <person name="Hori S."/>
            <person name="Arai W."/>
            <person name="Tsubouchi T."/>
            <person name="Morono Y."/>
            <person name="Uchiyama I."/>
            <person name="Ito T."/>
            <person name="Fujiyama A."/>
            <person name="Inagaki F."/>
            <person name="Takami H."/>
        </authorList>
    </citation>
    <scope>NUCLEOTIDE SEQUENCE</scope>
    <source>
        <strain evidence="1">Expedition CK06-06</strain>
    </source>
</reference>
<proteinExistence type="predicted"/>
<sequence length="85" mass="10078">MAKSLRIFSEKYKHMIRKDLMLNSSDDVKIMYEHWFKSLVTRYKAEPKCAKCEKVVEVGQVVVTHSIGNRNRNQGYFHVGCWRAR</sequence>
<comment type="caution">
    <text evidence="1">The sequence shown here is derived from an EMBL/GenBank/DDBJ whole genome shotgun (WGS) entry which is preliminary data.</text>
</comment>
<feature type="non-terminal residue" evidence="1">
    <location>
        <position position="85"/>
    </location>
</feature>
<dbReference type="AlphaFoldDB" id="X1A657"/>
<dbReference type="EMBL" id="BART01013450">
    <property type="protein sequence ID" value="GAG77224.1"/>
    <property type="molecule type" value="Genomic_DNA"/>
</dbReference>